<dbReference type="Pfam" id="PF11455">
    <property type="entry name" value="MazE-like"/>
    <property type="match status" value="1"/>
</dbReference>
<sequence>MATSVRQRVQRRRDTLRAAGLRPVQIWIPDTRRPGFAEECRRQASVVAAADASDRDLQSFMDAAWDDLFGPDNEAR</sequence>
<dbReference type="InterPro" id="IPR021558">
    <property type="entry name" value="MazE-like"/>
</dbReference>
<dbReference type="Proteomes" id="UP001202867">
    <property type="component" value="Unassembled WGS sequence"/>
</dbReference>
<protein>
    <submittedName>
        <fullName evidence="1">Antitoxin MazE family protein</fullName>
    </submittedName>
</protein>
<comment type="caution">
    <text evidence="1">The sequence shown here is derived from an EMBL/GenBank/DDBJ whole genome shotgun (WGS) entry which is preliminary data.</text>
</comment>
<reference evidence="2" key="1">
    <citation type="submission" date="2023-07" db="EMBL/GenBank/DDBJ databases">
        <title>Ancylobacter moscoviensis sp. nov., facultatively methylotrophic bacteria from activated sludge and the reclassification of Starkeya novella (Starkey 1934) Kelly et al. 2000 as Ancylobacter novellus comb. nov., Starkeya koreensis Im et al. 2006 as Ancylobacter koreensis comb.nov., Angulomicrobium tetraedrale Vasil'eva et al. 1986 as Ancylobacter tetraedralis comb. nov., Angulomicrobium amanitiforme Fritz et al. 2004 as Ancylobacter amanitiformis comb. nov. and Methylorhabdus multivorans Doronina et al. 1996 as Ancylobacter multivorans comb. nov. and emended description of the genus Ancylobacter.</title>
        <authorList>
            <person name="Doronina N."/>
            <person name="Chemodurova A."/>
            <person name="Grouzdev D."/>
            <person name="Koziaeva V."/>
            <person name="Shi W."/>
            <person name="Wu L."/>
            <person name="Kaparullina E."/>
        </authorList>
    </citation>
    <scope>NUCLEOTIDE SEQUENCE [LARGE SCALE GENOMIC DNA]</scope>
    <source>
        <strain evidence="2">Jip08</strain>
    </source>
</reference>
<accession>A0ABT0DLR7</accession>
<evidence type="ECO:0000313" key="2">
    <source>
        <dbReference type="Proteomes" id="UP001202867"/>
    </source>
</evidence>
<gene>
    <name evidence="1" type="ORF">MWN33_09300</name>
</gene>
<name>A0ABT0DLR7_9HYPH</name>
<proteinExistence type="predicted"/>
<dbReference type="RefSeq" id="WP_247200346.1">
    <property type="nucleotide sequence ID" value="NZ_JALKCG010000002.1"/>
</dbReference>
<dbReference type="EMBL" id="JALKCG010000002">
    <property type="protein sequence ID" value="MCK0208226.1"/>
    <property type="molecule type" value="Genomic_DNA"/>
</dbReference>
<keyword evidence="2" id="KW-1185">Reference proteome</keyword>
<evidence type="ECO:0000313" key="1">
    <source>
        <dbReference type="EMBL" id="MCK0208226.1"/>
    </source>
</evidence>
<organism evidence="1 2">
    <name type="scientific">Ancylobacter koreensis</name>
    <dbReference type="NCBI Taxonomy" id="266121"/>
    <lineage>
        <taxon>Bacteria</taxon>
        <taxon>Pseudomonadati</taxon>
        <taxon>Pseudomonadota</taxon>
        <taxon>Alphaproteobacteria</taxon>
        <taxon>Hyphomicrobiales</taxon>
        <taxon>Xanthobacteraceae</taxon>
        <taxon>Ancylobacter</taxon>
    </lineage>
</organism>